<dbReference type="STRING" id="1618342.UY40_C0003G0022"/>
<organism evidence="1 2">
    <name type="scientific">candidate division CPR1 bacterium GW2011_GWC1_49_13</name>
    <dbReference type="NCBI Taxonomy" id="1618342"/>
    <lineage>
        <taxon>Bacteria</taxon>
        <taxon>candidate division CPR1</taxon>
    </lineage>
</organism>
<evidence type="ECO:0000313" key="1">
    <source>
        <dbReference type="EMBL" id="KKW06133.1"/>
    </source>
</evidence>
<sequence>MTNLCDHRGHIEGMGLIETLSIPDNKGIFICRNCGMTGPNPKELPSAWAVVDLNQPSSYEIGSCPHKYNNGRSAKKAKKGRGFLSHAEVCELCGEEFPDIPYVGPDVYTEPSFDNDDKSDRSSNTGASALLDLFDF</sequence>
<accession>A0A0G1VI09</accession>
<name>A0A0G1VI09_9BACT</name>
<reference evidence="1 2" key="1">
    <citation type="journal article" date="2015" name="Nature">
        <title>rRNA introns, odd ribosomes, and small enigmatic genomes across a large radiation of phyla.</title>
        <authorList>
            <person name="Brown C.T."/>
            <person name="Hug L.A."/>
            <person name="Thomas B.C."/>
            <person name="Sharon I."/>
            <person name="Castelle C.J."/>
            <person name="Singh A."/>
            <person name="Wilkins M.J."/>
            <person name="Williams K.H."/>
            <person name="Banfield J.F."/>
        </authorList>
    </citation>
    <scope>NUCLEOTIDE SEQUENCE [LARGE SCALE GENOMIC DNA]</scope>
</reference>
<dbReference type="Proteomes" id="UP000034119">
    <property type="component" value="Unassembled WGS sequence"/>
</dbReference>
<dbReference type="EMBL" id="LCPW01000003">
    <property type="protein sequence ID" value="KKW06133.1"/>
    <property type="molecule type" value="Genomic_DNA"/>
</dbReference>
<evidence type="ECO:0000313" key="2">
    <source>
        <dbReference type="Proteomes" id="UP000034119"/>
    </source>
</evidence>
<proteinExistence type="predicted"/>
<gene>
    <name evidence="1" type="ORF">UY40_C0003G0022</name>
</gene>
<protein>
    <submittedName>
        <fullName evidence="1">Uncharacterized protein</fullName>
    </submittedName>
</protein>
<dbReference type="AlphaFoldDB" id="A0A0G1VI09"/>
<comment type="caution">
    <text evidence="1">The sequence shown here is derived from an EMBL/GenBank/DDBJ whole genome shotgun (WGS) entry which is preliminary data.</text>
</comment>